<protein>
    <submittedName>
        <fullName evidence="8">LuxR family two component transcriptional regulator</fullName>
    </submittedName>
</protein>
<dbReference type="SMART" id="SM00448">
    <property type="entry name" value="REC"/>
    <property type="match status" value="1"/>
</dbReference>
<dbReference type="RefSeq" id="WP_106537015.1">
    <property type="nucleotide sequence ID" value="NZ_PYGE01000005.1"/>
</dbReference>
<evidence type="ECO:0000313" key="9">
    <source>
        <dbReference type="Proteomes" id="UP000243528"/>
    </source>
</evidence>
<dbReference type="SUPFAM" id="SSF52172">
    <property type="entry name" value="CheY-like"/>
    <property type="match status" value="1"/>
</dbReference>
<organism evidence="8 9">
    <name type="scientific">Haloactinopolyspora alba</name>
    <dbReference type="NCBI Taxonomy" id="648780"/>
    <lineage>
        <taxon>Bacteria</taxon>
        <taxon>Bacillati</taxon>
        <taxon>Actinomycetota</taxon>
        <taxon>Actinomycetes</taxon>
        <taxon>Jiangellales</taxon>
        <taxon>Jiangellaceae</taxon>
        <taxon>Haloactinopolyspora</taxon>
    </lineage>
</organism>
<feature type="modified residue" description="4-aspartylphosphate" evidence="5">
    <location>
        <position position="57"/>
    </location>
</feature>
<dbReference type="InterPro" id="IPR058245">
    <property type="entry name" value="NreC/VraR/RcsB-like_REC"/>
</dbReference>
<dbReference type="PANTHER" id="PTHR43214">
    <property type="entry name" value="TWO-COMPONENT RESPONSE REGULATOR"/>
    <property type="match status" value="1"/>
</dbReference>
<dbReference type="CDD" id="cd17535">
    <property type="entry name" value="REC_NarL-like"/>
    <property type="match status" value="1"/>
</dbReference>
<keyword evidence="4" id="KW-0804">Transcription</keyword>
<evidence type="ECO:0000256" key="4">
    <source>
        <dbReference type="ARBA" id="ARBA00023163"/>
    </source>
</evidence>
<dbReference type="PRINTS" id="PR00038">
    <property type="entry name" value="HTHLUXR"/>
</dbReference>
<dbReference type="Gene3D" id="3.40.50.2300">
    <property type="match status" value="1"/>
</dbReference>
<gene>
    <name evidence="8" type="ORF">CLV30_10584</name>
</gene>
<sequence>MRLIVADDAALLREGLAGLLERQGHEVLGRAATAPELEAVVDHAVAHGRLPDVVLTDVRMPPAMAADGLDAAVRIRAEHPRIGIMVLSQYVAPAYASELFDGRSRRAGPEADGAGGLGYLLKERVARIADFIDSLQLVAAGGVVVDPEVAALLVSGGRGALDVLSAREREVLELMARGLSNSQIAEQLVLSAGAVSKHVANVFTKLDLPPGEDNRRVRAVLAYLTDQP</sequence>
<keyword evidence="3" id="KW-0238">DNA-binding</keyword>
<evidence type="ECO:0000259" key="6">
    <source>
        <dbReference type="PROSITE" id="PS50043"/>
    </source>
</evidence>
<dbReference type="PANTHER" id="PTHR43214:SF24">
    <property type="entry name" value="TRANSCRIPTIONAL REGULATORY PROTEIN NARL-RELATED"/>
    <property type="match status" value="1"/>
</dbReference>
<name>A0A2P8E577_9ACTN</name>
<dbReference type="GO" id="GO:0000160">
    <property type="term" value="P:phosphorelay signal transduction system"/>
    <property type="evidence" value="ECO:0007669"/>
    <property type="project" value="InterPro"/>
</dbReference>
<dbReference type="GO" id="GO:0006355">
    <property type="term" value="P:regulation of DNA-templated transcription"/>
    <property type="evidence" value="ECO:0007669"/>
    <property type="project" value="InterPro"/>
</dbReference>
<accession>A0A2P8E577</accession>
<dbReference type="SMART" id="SM00421">
    <property type="entry name" value="HTH_LUXR"/>
    <property type="match status" value="1"/>
</dbReference>
<comment type="caution">
    <text evidence="8">The sequence shown here is derived from an EMBL/GenBank/DDBJ whole genome shotgun (WGS) entry which is preliminary data.</text>
</comment>
<dbReference type="CDD" id="cd06170">
    <property type="entry name" value="LuxR_C_like"/>
    <property type="match status" value="1"/>
</dbReference>
<feature type="domain" description="HTH luxR-type" evidence="6">
    <location>
        <begin position="157"/>
        <end position="226"/>
    </location>
</feature>
<dbReference type="EMBL" id="PYGE01000005">
    <property type="protein sequence ID" value="PSL04619.1"/>
    <property type="molecule type" value="Genomic_DNA"/>
</dbReference>
<evidence type="ECO:0000313" key="8">
    <source>
        <dbReference type="EMBL" id="PSL04619.1"/>
    </source>
</evidence>
<dbReference type="InterPro" id="IPR039420">
    <property type="entry name" value="WalR-like"/>
</dbReference>
<evidence type="ECO:0000256" key="1">
    <source>
        <dbReference type="ARBA" id="ARBA00022553"/>
    </source>
</evidence>
<evidence type="ECO:0000259" key="7">
    <source>
        <dbReference type="PROSITE" id="PS50110"/>
    </source>
</evidence>
<reference evidence="8 9" key="1">
    <citation type="submission" date="2018-03" db="EMBL/GenBank/DDBJ databases">
        <title>Genomic Encyclopedia of Archaeal and Bacterial Type Strains, Phase II (KMG-II): from individual species to whole genera.</title>
        <authorList>
            <person name="Goeker M."/>
        </authorList>
    </citation>
    <scope>NUCLEOTIDE SEQUENCE [LARGE SCALE GENOMIC DNA]</scope>
    <source>
        <strain evidence="8 9">DSM 45211</strain>
    </source>
</reference>
<keyword evidence="2" id="KW-0805">Transcription regulation</keyword>
<dbReference type="Proteomes" id="UP000243528">
    <property type="component" value="Unassembled WGS sequence"/>
</dbReference>
<evidence type="ECO:0000256" key="3">
    <source>
        <dbReference type="ARBA" id="ARBA00023125"/>
    </source>
</evidence>
<keyword evidence="1 5" id="KW-0597">Phosphoprotein</keyword>
<proteinExistence type="predicted"/>
<evidence type="ECO:0000256" key="2">
    <source>
        <dbReference type="ARBA" id="ARBA00023015"/>
    </source>
</evidence>
<dbReference type="GO" id="GO:0003677">
    <property type="term" value="F:DNA binding"/>
    <property type="evidence" value="ECO:0007669"/>
    <property type="project" value="UniProtKB-KW"/>
</dbReference>
<dbReference type="Pfam" id="PF00072">
    <property type="entry name" value="Response_reg"/>
    <property type="match status" value="1"/>
</dbReference>
<dbReference type="InterPro" id="IPR016032">
    <property type="entry name" value="Sig_transdc_resp-reg_C-effctor"/>
</dbReference>
<dbReference type="InterPro" id="IPR011006">
    <property type="entry name" value="CheY-like_superfamily"/>
</dbReference>
<evidence type="ECO:0000256" key="5">
    <source>
        <dbReference type="PROSITE-ProRule" id="PRU00169"/>
    </source>
</evidence>
<dbReference type="InterPro" id="IPR001789">
    <property type="entry name" value="Sig_transdc_resp-reg_receiver"/>
</dbReference>
<dbReference type="AlphaFoldDB" id="A0A2P8E577"/>
<dbReference type="Pfam" id="PF00196">
    <property type="entry name" value="GerE"/>
    <property type="match status" value="1"/>
</dbReference>
<dbReference type="PROSITE" id="PS50043">
    <property type="entry name" value="HTH_LUXR_2"/>
    <property type="match status" value="1"/>
</dbReference>
<feature type="domain" description="Response regulatory" evidence="7">
    <location>
        <begin position="2"/>
        <end position="137"/>
    </location>
</feature>
<dbReference type="InterPro" id="IPR000792">
    <property type="entry name" value="Tscrpt_reg_LuxR_C"/>
</dbReference>
<dbReference type="SUPFAM" id="SSF46894">
    <property type="entry name" value="C-terminal effector domain of the bipartite response regulators"/>
    <property type="match status" value="1"/>
</dbReference>
<dbReference type="PROSITE" id="PS50110">
    <property type="entry name" value="RESPONSE_REGULATORY"/>
    <property type="match status" value="1"/>
</dbReference>
<keyword evidence="9" id="KW-1185">Reference proteome</keyword>
<dbReference type="OrthoDB" id="9808843at2"/>